<dbReference type="InterPro" id="IPR058240">
    <property type="entry name" value="rSAM_sf"/>
</dbReference>
<dbReference type="GO" id="GO:0051539">
    <property type="term" value="F:4 iron, 4 sulfur cluster binding"/>
    <property type="evidence" value="ECO:0007669"/>
    <property type="project" value="TreeGrafter"/>
</dbReference>
<dbReference type="Gene3D" id="3.80.30.20">
    <property type="entry name" value="tm_1862 like domain"/>
    <property type="match status" value="1"/>
</dbReference>
<dbReference type="InterPro" id="IPR034505">
    <property type="entry name" value="Coproporphyrinogen-III_oxidase"/>
</dbReference>
<dbReference type="InterPro" id="IPR023404">
    <property type="entry name" value="rSAM_horseshoe"/>
</dbReference>
<dbReference type="RefSeq" id="WP_089083094.1">
    <property type="nucleotide sequence ID" value="NZ_AP018823.1"/>
</dbReference>
<dbReference type="CDD" id="cd01335">
    <property type="entry name" value="Radical_SAM"/>
    <property type="match status" value="1"/>
</dbReference>
<dbReference type="InterPro" id="IPR006638">
    <property type="entry name" value="Elp3/MiaA/NifB-like_rSAM"/>
</dbReference>
<dbReference type="PROSITE" id="PS51918">
    <property type="entry name" value="RADICAL_SAM"/>
    <property type="match status" value="1"/>
</dbReference>
<dbReference type="Proteomes" id="UP000198290">
    <property type="component" value="Chromosome"/>
</dbReference>
<evidence type="ECO:0000259" key="1">
    <source>
        <dbReference type="PROSITE" id="PS51918"/>
    </source>
</evidence>
<dbReference type="KEGG" id="amah:DLM_4056"/>
<dbReference type="SFLD" id="SFLDG01065">
    <property type="entry name" value="anaerobic_coproporphyrinogen-I"/>
    <property type="match status" value="1"/>
</dbReference>
<dbReference type="SFLD" id="SFLDS00029">
    <property type="entry name" value="Radical_SAM"/>
    <property type="match status" value="1"/>
</dbReference>
<dbReference type="SMART" id="SM00729">
    <property type="entry name" value="Elp3"/>
    <property type="match status" value="1"/>
</dbReference>
<dbReference type="SUPFAM" id="SSF102114">
    <property type="entry name" value="Radical SAM enzymes"/>
    <property type="match status" value="1"/>
</dbReference>
<dbReference type="OrthoDB" id="9808022at2"/>
<dbReference type="PANTHER" id="PTHR13932:SF5">
    <property type="entry name" value="RADICAL S-ADENOSYL METHIONINE DOMAIN-CONTAINING PROTEIN 1, MITOCHONDRIAL"/>
    <property type="match status" value="1"/>
</dbReference>
<accession>A0A3G9GIA9</accession>
<dbReference type="InterPro" id="IPR007197">
    <property type="entry name" value="rSAM"/>
</dbReference>
<dbReference type="AlphaFoldDB" id="A0A3G9GIA9"/>
<dbReference type="GO" id="GO:0003824">
    <property type="term" value="F:catalytic activity"/>
    <property type="evidence" value="ECO:0007669"/>
    <property type="project" value="InterPro"/>
</dbReference>
<protein>
    <submittedName>
        <fullName evidence="2">Hypothetical radical SAM family enzyme</fullName>
    </submittedName>
</protein>
<reference evidence="3" key="3">
    <citation type="journal article" date="2017" name="Plant Physiol. Biochem.">
        <title>Differential oxidative and antioxidative response of duckweed Lemna minor toward plant growth promoting/inhibiting bacteria.</title>
        <authorList>
            <person name="Ishizawa H."/>
            <person name="Kuroda M."/>
            <person name="Morikawa M."/>
            <person name="Ike M."/>
        </authorList>
    </citation>
    <scope>NUCLEOTIDE SEQUENCE [LARGE SCALE GENOMIC DNA]</scope>
    <source>
        <strain evidence="3">H3</strain>
    </source>
</reference>
<dbReference type="Pfam" id="PF04055">
    <property type="entry name" value="Radical_SAM"/>
    <property type="match status" value="1"/>
</dbReference>
<dbReference type="GO" id="GO:0005737">
    <property type="term" value="C:cytoplasm"/>
    <property type="evidence" value="ECO:0007669"/>
    <property type="project" value="TreeGrafter"/>
</dbReference>
<organism evidence="2 3">
    <name type="scientific">Aquitalea magnusonii</name>
    <dbReference type="NCBI Taxonomy" id="332411"/>
    <lineage>
        <taxon>Bacteria</taxon>
        <taxon>Pseudomonadati</taxon>
        <taxon>Pseudomonadota</taxon>
        <taxon>Betaproteobacteria</taxon>
        <taxon>Neisseriales</taxon>
        <taxon>Chromobacteriaceae</taxon>
        <taxon>Aquitalea</taxon>
    </lineage>
</organism>
<evidence type="ECO:0000313" key="3">
    <source>
        <dbReference type="Proteomes" id="UP000198290"/>
    </source>
</evidence>
<keyword evidence="3" id="KW-1185">Reference proteome</keyword>
<sequence>MRSAVNHPSRQTIDDFINKNVDRPIANKVLHAHPSPMHWKTQFDRSRFDQALQNSAQRSASINFYIGIPFCLPTDPPHCGFCLFPTTAYQGKSAISQYLHYLAIEADLYKETYGQAKIASLYVGGGTPNLLATQHYDELIKIIQSLFPDMDRNIEKTLEGIPQLFSADKIKAIHESGFNRVSMGVQQLDDRLIQYSGRKQTSRQVFDAIEMFHQYGLSCNVDMIYGWPEQSIDSMLDGLRKISAAGVHHITHYELNIAGRSHFATKQRAILPSQEEKYEMYKVAKQFLQEEGFVQKTAYDWERRSASSRGNAKPWEYLYEQNLRQLFSSSEADSQCYMGGLGYAAVNIRLQPDGGKDSFSAMNQRNLAAYMKDLADHRKPIERVYFHTPEDVKLCWIFQALQELSVNMADYRAVFESEFLTEYALTVAGLLEKEWIVVRDDVLYLVGRGEFNVPLIQAIFAFQLSQEISKPEAVIPIAAIE</sequence>
<dbReference type="EMBL" id="AP018823">
    <property type="protein sequence ID" value="BBF87630.1"/>
    <property type="molecule type" value="Genomic_DNA"/>
</dbReference>
<proteinExistence type="predicted"/>
<evidence type="ECO:0000313" key="2">
    <source>
        <dbReference type="EMBL" id="BBF87630.1"/>
    </source>
</evidence>
<feature type="domain" description="Radical SAM core" evidence="1">
    <location>
        <begin position="54"/>
        <end position="294"/>
    </location>
</feature>
<name>A0A3G9GIA9_9NEIS</name>
<gene>
    <name evidence="2" type="ORF">DLM_4056</name>
</gene>
<dbReference type="GO" id="GO:0006779">
    <property type="term" value="P:porphyrin-containing compound biosynthetic process"/>
    <property type="evidence" value="ECO:0007669"/>
    <property type="project" value="TreeGrafter"/>
</dbReference>
<reference evidence="3" key="1">
    <citation type="journal article" date="2017" name="Biotechnol. Biofuels">
        <title>Evaluation of environmental bacterial communities as a factor affecting the growth of duckweed Lemna minor.</title>
        <authorList>
            <person name="Ishizawa H."/>
            <person name="Kuroda M."/>
            <person name="Morikawa M."/>
            <person name="Ike M."/>
        </authorList>
    </citation>
    <scope>NUCLEOTIDE SEQUENCE [LARGE SCALE GENOMIC DNA]</scope>
    <source>
        <strain evidence="3">H3</strain>
    </source>
</reference>
<reference evidence="2 3" key="2">
    <citation type="journal article" date="2017" name="Genome Announc.">
        <title>Draft genome sequence of Aquitalea magnusonii strain H3, a plant growth-promoting bacterium of duckweed Lemna minor.</title>
        <authorList>
            <person name="Ishizawa H."/>
            <person name="Kuroda M."/>
            <person name="Ike M."/>
        </authorList>
    </citation>
    <scope>NUCLEOTIDE SEQUENCE [LARGE SCALE GENOMIC DNA]</scope>
    <source>
        <strain evidence="2 3">H3</strain>
    </source>
</reference>
<dbReference type="PANTHER" id="PTHR13932">
    <property type="entry name" value="COPROPORPHYRINIGEN III OXIDASE"/>
    <property type="match status" value="1"/>
</dbReference>